<evidence type="ECO:0000313" key="1">
    <source>
        <dbReference type="EMBL" id="ORE13894.1"/>
    </source>
</evidence>
<dbReference type="AlphaFoldDB" id="A0A1X0RPK7"/>
<reference evidence="1 2" key="1">
    <citation type="journal article" date="2016" name="Proc. Natl. Acad. Sci. U.S.A.">
        <title>Lipid metabolic changes in an early divergent fungus govern the establishment of a mutualistic symbiosis with endobacteria.</title>
        <authorList>
            <person name="Lastovetsky O.A."/>
            <person name="Gaspar M.L."/>
            <person name="Mondo S.J."/>
            <person name="LaButti K.M."/>
            <person name="Sandor L."/>
            <person name="Grigoriev I.V."/>
            <person name="Henry S.A."/>
            <person name="Pawlowska T.E."/>
        </authorList>
    </citation>
    <scope>NUCLEOTIDE SEQUENCE [LARGE SCALE GENOMIC DNA]</scope>
    <source>
        <strain evidence="1 2">ATCC 11559</strain>
    </source>
</reference>
<accession>A0A1X0RPK7</accession>
<dbReference type="Proteomes" id="UP000242381">
    <property type="component" value="Unassembled WGS sequence"/>
</dbReference>
<proteinExistence type="predicted"/>
<protein>
    <submittedName>
        <fullName evidence="1">Uncharacterized protein</fullName>
    </submittedName>
</protein>
<name>A0A1X0RPK7_RHIZD</name>
<dbReference type="VEuPathDB" id="FungiDB:BCV72DRAFT_301127"/>
<dbReference type="EMBL" id="KV921503">
    <property type="protein sequence ID" value="ORE13894.1"/>
    <property type="molecule type" value="Genomic_DNA"/>
</dbReference>
<gene>
    <name evidence="1" type="ORF">BCV71DRAFT_277095</name>
</gene>
<organism evidence="1 2">
    <name type="scientific">Rhizopus microsporus</name>
    <dbReference type="NCBI Taxonomy" id="58291"/>
    <lineage>
        <taxon>Eukaryota</taxon>
        <taxon>Fungi</taxon>
        <taxon>Fungi incertae sedis</taxon>
        <taxon>Mucoromycota</taxon>
        <taxon>Mucoromycotina</taxon>
        <taxon>Mucoromycetes</taxon>
        <taxon>Mucorales</taxon>
        <taxon>Mucorineae</taxon>
        <taxon>Rhizopodaceae</taxon>
        <taxon>Rhizopus</taxon>
    </lineage>
</organism>
<evidence type="ECO:0000313" key="2">
    <source>
        <dbReference type="Proteomes" id="UP000242381"/>
    </source>
</evidence>
<sequence length="320" mass="36397">MLPIEDAVEMYQCSKMAHLSDSLSKMTFYGVEPGVRTMATCVQMNVKDAISYLSLSLGHPALLDSFKTEEGKARLYYLLKSCETAVTAKSILAKSRTSYYRCKLQQCKNSNSEIDSIENKFAHMANTAQVRSSKYLGIKKHQIYKEIGDKMLGFCCYSSSTKRKNRGKRRFRDKAYSIPAGKIVRNADTEKNVVFHGDSGRGIRKKKHRYFAKSPFPVDQLSFQLRNTDHQNYAVSVTNQSFIQRKTMGKVNLGAVLWVNPDCIGRQYSYAIRSRDTNVAVIILKTELHKLITNDDHPSFSRKMKILRVYTNKTATDCAT</sequence>